<reference evidence="1 2" key="1">
    <citation type="submission" date="2016-10" db="EMBL/GenBank/DDBJ databases">
        <authorList>
            <person name="Varghese N."/>
            <person name="Submissions S."/>
        </authorList>
    </citation>
    <scope>NUCLEOTIDE SEQUENCE [LARGE SCALE GENOMIC DNA]</scope>
    <source>
        <strain evidence="1 2">BS2773</strain>
    </source>
</reference>
<evidence type="ECO:0008006" key="3">
    <source>
        <dbReference type="Google" id="ProtNLM"/>
    </source>
</evidence>
<keyword evidence="2" id="KW-1185">Reference proteome</keyword>
<dbReference type="Proteomes" id="UP000182179">
    <property type="component" value="Unassembled WGS sequence"/>
</dbReference>
<accession>A0A1H5D2H9</accession>
<sequence length="94" mass="10991">MTHLRLKGIRHLPTYRGEPVTFFSGTRFVHLLTGEMPGRQAQTKRRKKPVLMRFLHGRNVFHEKMTFGYRFVHACCIHTRIVGNDTRLEAGVSR</sequence>
<protein>
    <recommendedName>
        <fullName evidence="3">Transposase</fullName>
    </recommendedName>
</protein>
<dbReference type="EMBL" id="FNTS01000002">
    <property type="protein sequence ID" value="SED73137.1"/>
    <property type="molecule type" value="Genomic_DNA"/>
</dbReference>
<evidence type="ECO:0000313" key="2">
    <source>
        <dbReference type="Proteomes" id="UP000182179"/>
    </source>
</evidence>
<proteinExistence type="predicted"/>
<organism evidence="1 2">
    <name type="scientific">Pseudomonas costantinii</name>
    <dbReference type="NCBI Taxonomy" id="168469"/>
    <lineage>
        <taxon>Bacteria</taxon>
        <taxon>Pseudomonadati</taxon>
        <taxon>Pseudomonadota</taxon>
        <taxon>Gammaproteobacteria</taxon>
        <taxon>Pseudomonadales</taxon>
        <taxon>Pseudomonadaceae</taxon>
        <taxon>Pseudomonas</taxon>
    </lineage>
</organism>
<evidence type="ECO:0000313" key="1">
    <source>
        <dbReference type="EMBL" id="SED73137.1"/>
    </source>
</evidence>
<gene>
    <name evidence="1" type="ORF">SAMN04515675_2235</name>
</gene>
<comment type="caution">
    <text evidence="1">The sequence shown here is derived from an EMBL/GenBank/DDBJ whole genome shotgun (WGS) entry which is preliminary data.</text>
</comment>
<name>A0A1H5D2H9_9PSED</name>